<dbReference type="Proteomes" id="UP000887013">
    <property type="component" value="Unassembled WGS sequence"/>
</dbReference>
<evidence type="ECO:0000313" key="2">
    <source>
        <dbReference type="EMBL" id="GFS82895.1"/>
    </source>
</evidence>
<dbReference type="EMBL" id="BMAW01051863">
    <property type="protein sequence ID" value="GFS82895.1"/>
    <property type="molecule type" value="Genomic_DNA"/>
</dbReference>
<keyword evidence="3" id="KW-1185">Reference proteome</keyword>
<feature type="region of interest" description="Disordered" evidence="1">
    <location>
        <begin position="1"/>
        <end position="29"/>
    </location>
</feature>
<proteinExistence type="predicted"/>
<accession>A0A8X6T6F5</accession>
<name>A0A8X6T6F5_NEPPI</name>
<reference evidence="2" key="1">
    <citation type="submission" date="2020-08" db="EMBL/GenBank/DDBJ databases">
        <title>Multicomponent nature underlies the extraordinary mechanical properties of spider dragline silk.</title>
        <authorList>
            <person name="Kono N."/>
            <person name="Nakamura H."/>
            <person name="Mori M."/>
            <person name="Yoshida Y."/>
            <person name="Ohtoshi R."/>
            <person name="Malay A.D."/>
            <person name="Moran D.A.P."/>
            <person name="Tomita M."/>
            <person name="Numata K."/>
            <person name="Arakawa K."/>
        </authorList>
    </citation>
    <scope>NUCLEOTIDE SEQUENCE</scope>
</reference>
<evidence type="ECO:0000256" key="1">
    <source>
        <dbReference type="SAM" id="MobiDB-lite"/>
    </source>
</evidence>
<comment type="caution">
    <text evidence="2">The sequence shown here is derived from an EMBL/GenBank/DDBJ whole genome shotgun (WGS) entry which is preliminary data.</text>
</comment>
<gene>
    <name evidence="2" type="ORF">NPIL_108261</name>
</gene>
<evidence type="ECO:0000313" key="3">
    <source>
        <dbReference type="Proteomes" id="UP000887013"/>
    </source>
</evidence>
<dbReference type="AlphaFoldDB" id="A0A8X6T6F5"/>
<organism evidence="2 3">
    <name type="scientific">Nephila pilipes</name>
    <name type="common">Giant wood spider</name>
    <name type="synonym">Nephila maculata</name>
    <dbReference type="NCBI Taxonomy" id="299642"/>
    <lineage>
        <taxon>Eukaryota</taxon>
        <taxon>Metazoa</taxon>
        <taxon>Ecdysozoa</taxon>
        <taxon>Arthropoda</taxon>
        <taxon>Chelicerata</taxon>
        <taxon>Arachnida</taxon>
        <taxon>Araneae</taxon>
        <taxon>Araneomorphae</taxon>
        <taxon>Entelegynae</taxon>
        <taxon>Araneoidea</taxon>
        <taxon>Nephilidae</taxon>
        <taxon>Nephila</taxon>
    </lineage>
</organism>
<protein>
    <submittedName>
        <fullName evidence="2">Uncharacterized protein</fullName>
    </submittedName>
</protein>
<sequence>MKYNTKYNQQKLRTQDPANKSNSDMSWPSNLANWRPGDWLIILDLTAGPWSNVLPIDALSRCWKNTRRDSTGLLARSDFECVEEAVMESRNNDIILRS</sequence>